<dbReference type="PANTHER" id="PTHR42648:SF32">
    <property type="entry name" value="RIBONUCLEASE H-LIKE DOMAIN, GAG-PRE-INTEGRASE DOMAIN PROTEIN-RELATED"/>
    <property type="match status" value="1"/>
</dbReference>
<reference evidence="3" key="1">
    <citation type="journal article" date="2022" name="Int. J. Mol. Sci.">
        <title>Draft Genome of Tanacetum Coccineum: Genomic Comparison of Closely Related Tanacetum-Family Plants.</title>
        <authorList>
            <person name="Yamashiro T."/>
            <person name="Shiraishi A."/>
            <person name="Nakayama K."/>
            <person name="Satake H."/>
        </authorList>
    </citation>
    <scope>NUCLEOTIDE SEQUENCE</scope>
</reference>
<protein>
    <submittedName>
        <fullName evidence="3">Retrovirus-related pol polyprotein from transposon TNT 1-94</fullName>
    </submittedName>
</protein>
<dbReference type="Proteomes" id="UP001151760">
    <property type="component" value="Unassembled WGS sequence"/>
</dbReference>
<evidence type="ECO:0000313" key="3">
    <source>
        <dbReference type="EMBL" id="GJT94372.1"/>
    </source>
</evidence>
<reference evidence="3" key="2">
    <citation type="submission" date="2022-01" db="EMBL/GenBank/DDBJ databases">
        <authorList>
            <person name="Yamashiro T."/>
            <person name="Shiraishi A."/>
            <person name="Satake H."/>
            <person name="Nakayama K."/>
        </authorList>
    </citation>
    <scope>NUCLEOTIDE SEQUENCE</scope>
</reference>
<dbReference type="PROSITE" id="PS50994">
    <property type="entry name" value="INTEGRASE"/>
    <property type="match status" value="1"/>
</dbReference>
<gene>
    <name evidence="3" type="ORF">Tco_1089890</name>
</gene>
<dbReference type="Pfam" id="PF13976">
    <property type="entry name" value="gag_pre-integrs"/>
    <property type="match status" value="1"/>
</dbReference>
<sequence length="393" mass="44529">MNGMKKMCQLMTMKWLNLMALADDENVNVGKESARNGEWVKISMSKTEILKENQNMKKELKELTATTETSLNSSNKVNQYLVVVKSLVEDTKVSILVVERPWLSEAKGFNLPNHDTGRILPAESQLKVTNSLGIFTDSSITDYDLADESLVYSTLLPLLERLASASKNNSAPTGKLKNLKTNDDIPLRGEALQAKKSKSSNANRFKTPTKRLAHLNIKTINQLAKQNLVLGLPSLVYSKEKPCPSCVKGKHHRASFKTKKTSSIKKCLHILHMDLFRHVTPKTINHEKYTLVIVDEYSSYTWVYFLKKKSHAPETIMSFIKRVENQNDIKFKQLRTDNGTEFKNSIPVNFCDEKRISQNFSSPYTPKQNGVAKRKNRTLQDARTMLSGSVFSK</sequence>
<dbReference type="EMBL" id="BQNB010020290">
    <property type="protein sequence ID" value="GJT94372.1"/>
    <property type="molecule type" value="Genomic_DNA"/>
</dbReference>
<dbReference type="InterPro" id="IPR039537">
    <property type="entry name" value="Retrotran_Ty1/copia-like"/>
</dbReference>
<proteinExistence type="predicted"/>
<dbReference type="SUPFAM" id="SSF53098">
    <property type="entry name" value="Ribonuclease H-like"/>
    <property type="match status" value="1"/>
</dbReference>
<name>A0ABQ5I4S8_9ASTR</name>
<dbReference type="Gene3D" id="3.30.420.10">
    <property type="entry name" value="Ribonuclease H-like superfamily/Ribonuclease H"/>
    <property type="match status" value="1"/>
</dbReference>
<feature type="domain" description="Integrase catalytic" evidence="2">
    <location>
        <begin position="262"/>
        <end position="393"/>
    </location>
</feature>
<evidence type="ECO:0000259" key="2">
    <source>
        <dbReference type="PROSITE" id="PS50994"/>
    </source>
</evidence>
<dbReference type="Pfam" id="PF00665">
    <property type="entry name" value="rve"/>
    <property type="match status" value="1"/>
</dbReference>
<keyword evidence="1" id="KW-0732">Signal</keyword>
<dbReference type="InterPro" id="IPR036397">
    <property type="entry name" value="RNaseH_sf"/>
</dbReference>
<feature type="chain" id="PRO_5047400992" evidence="1">
    <location>
        <begin position="23"/>
        <end position="393"/>
    </location>
</feature>
<keyword evidence="4" id="KW-1185">Reference proteome</keyword>
<comment type="caution">
    <text evidence="3">The sequence shown here is derived from an EMBL/GenBank/DDBJ whole genome shotgun (WGS) entry which is preliminary data.</text>
</comment>
<dbReference type="InterPro" id="IPR025724">
    <property type="entry name" value="GAG-pre-integrase_dom"/>
</dbReference>
<feature type="signal peptide" evidence="1">
    <location>
        <begin position="1"/>
        <end position="22"/>
    </location>
</feature>
<dbReference type="InterPro" id="IPR012337">
    <property type="entry name" value="RNaseH-like_sf"/>
</dbReference>
<dbReference type="PANTHER" id="PTHR42648">
    <property type="entry name" value="TRANSPOSASE, PUTATIVE-RELATED"/>
    <property type="match status" value="1"/>
</dbReference>
<dbReference type="InterPro" id="IPR001584">
    <property type="entry name" value="Integrase_cat-core"/>
</dbReference>
<evidence type="ECO:0000256" key="1">
    <source>
        <dbReference type="SAM" id="SignalP"/>
    </source>
</evidence>
<evidence type="ECO:0000313" key="4">
    <source>
        <dbReference type="Proteomes" id="UP001151760"/>
    </source>
</evidence>
<accession>A0ABQ5I4S8</accession>
<organism evidence="3 4">
    <name type="scientific">Tanacetum coccineum</name>
    <dbReference type="NCBI Taxonomy" id="301880"/>
    <lineage>
        <taxon>Eukaryota</taxon>
        <taxon>Viridiplantae</taxon>
        <taxon>Streptophyta</taxon>
        <taxon>Embryophyta</taxon>
        <taxon>Tracheophyta</taxon>
        <taxon>Spermatophyta</taxon>
        <taxon>Magnoliopsida</taxon>
        <taxon>eudicotyledons</taxon>
        <taxon>Gunneridae</taxon>
        <taxon>Pentapetalae</taxon>
        <taxon>asterids</taxon>
        <taxon>campanulids</taxon>
        <taxon>Asterales</taxon>
        <taxon>Asteraceae</taxon>
        <taxon>Asteroideae</taxon>
        <taxon>Anthemideae</taxon>
        <taxon>Anthemidinae</taxon>
        <taxon>Tanacetum</taxon>
    </lineage>
</organism>